<gene>
    <name evidence="2" type="ORF">STCU_11238</name>
</gene>
<sequence>MRRHLWEVERHALLAAGRTREAAHQRRQAGQLPAHIQPVLQRLREGVVHRDGPRRGGQDEVAAPGRAADPRLDAEPVPGSGVRQRREAARRQLHQPRELVLPQEEEAAGGQRAAVAQGRLLSLRHTAQPDAARARILHRHLRDHAQGGGLQRQPPAAHDSDHHRQRWGQRK</sequence>
<evidence type="ECO:0000313" key="2">
    <source>
        <dbReference type="EMBL" id="EPY16459.1"/>
    </source>
</evidence>
<keyword evidence="3" id="KW-1185">Reference proteome</keyword>
<evidence type="ECO:0000313" key="3">
    <source>
        <dbReference type="Proteomes" id="UP000015354"/>
    </source>
</evidence>
<reference evidence="2 3" key="1">
    <citation type="journal article" date="2013" name="PLoS ONE">
        <title>Predicting the Proteins of Angomonas deanei, Strigomonas culicis and Their Respective Endosymbionts Reveals New Aspects of the Trypanosomatidae Family.</title>
        <authorList>
            <person name="Motta M.C."/>
            <person name="Martins A.C."/>
            <person name="de Souza S.S."/>
            <person name="Catta-Preta C.M."/>
            <person name="Silva R."/>
            <person name="Klein C.C."/>
            <person name="de Almeida L.G."/>
            <person name="de Lima Cunha O."/>
            <person name="Ciapina L.P."/>
            <person name="Brocchi M."/>
            <person name="Colabardini A.C."/>
            <person name="de Araujo Lima B."/>
            <person name="Machado C.R."/>
            <person name="de Almeida Soares C.M."/>
            <person name="Probst C.M."/>
            <person name="de Menezes C.B."/>
            <person name="Thompson C.E."/>
            <person name="Bartholomeu D.C."/>
            <person name="Gradia D.F."/>
            <person name="Pavoni D.P."/>
            <person name="Grisard E.C."/>
            <person name="Fantinatti-Garboggini F."/>
            <person name="Marchini F.K."/>
            <person name="Rodrigues-Luiz G.F."/>
            <person name="Wagner G."/>
            <person name="Goldman G.H."/>
            <person name="Fietto J.L."/>
            <person name="Elias M.C."/>
            <person name="Goldman M.H."/>
            <person name="Sagot M.F."/>
            <person name="Pereira M."/>
            <person name="Stoco P.H."/>
            <person name="de Mendonca-Neto R.P."/>
            <person name="Teixeira S.M."/>
            <person name="Maciel T.E."/>
            <person name="de Oliveira Mendes T.A."/>
            <person name="Urmenyi T.P."/>
            <person name="de Souza W."/>
            <person name="Schenkman S."/>
            <person name="de Vasconcelos A.T."/>
        </authorList>
    </citation>
    <scope>NUCLEOTIDE SEQUENCE [LARGE SCALE GENOMIC DNA]</scope>
</reference>
<dbReference type="EMBL" id="ATMH01011147">
    <property type="protein sequence ID" value="EPY16459.1"/>
    <property type="molecule type" value="Genomic_DNA"/>
</dbReference>
<protein>
    <submittedName>
        <fullName evidence="2">Uncharacterized protein</fullName>
    </submittedName>
</protein>
<evidence type="ECO:0000256" key="1">
    <source>
        <dbReference type="SAM" id="MobiDB-lite"/>
    </source>
</evidence>
<dbReference type="Proteomes" id="UP000015354">
    <property type="component" value="Unassembled WGS sequence"/>
</dbReference>
<feature type="region of interest" description="Disordered" evidence="1">
    <location>
        <begin position="49"/>
        <end position="112"/>
    </location>
</feature>
<feature type="compositionally biased region" description="Basic and acidic residues" evidence="1">
    <location>
        <begin position="49"/>
        <end position="58"/>
    </location>
</feature>
<proteinExistence type="predicted"/>
<comment type="caution">
    <text evidence="2">The sequence shown here is derived from an EMBL/GenBank/DDBJ whole genome shotgun (WGS) entry which is preliminary data.</text>
</comment>
<name>S9THT0_9TRYP</name>
<accession>S9THT0</accession>
<dbReference type="AlphaFoldDB" id="S9THT0"/>
<organism evidence="2 3">
    <name type="scientific">Strigomonas culicis</name>
    <dbReference type="NCBI Taxonomy" id="28005"/>
    <lineage>
        <taxon>Eukaryota</taxon>
        <taxon>Discoba</taxon>
        <taxon>Euglenozoa</taxon>
        <taxon>Kinetoplastea</taxon>
        <taxon>Metakinetoplastina</taxon>
        <taxon>Trypanosomatida</taxon>
        <taxon>Trypanosomatidae</taxon>
        <taxon>Strigomonadinae</taxon>
        <taxon>Strigomonas</taxon>
    </lineage>
</organism>
<feature type="region of interest" description="Disordered" evidence="1">
    <location>
        <begin position="131"/>
        <end position="171"/>
    </location>
</feature>